<gene>
    <name evidence="1" type="ORF">G2W53_008529</name>
</gene>
<reference evidence="1" key="1">
    <citation type="submission" date="2020-09" db="EMBL/GenBank/DDBJ databases">
        <title>Genome-Enabled Discovery of Anthraquinone Biosynthesis in Senna tora.</title>
        <authorList>
            <person name="Kang S.-H."/>
            <person name="Pandey R.P."/>
            <person name="Lee C.-M."/>
            <person name="Sim J.-S."/>
            <person name="Jeong J.-T."/>
            <person name="Choi B.-S."/>
            <person name="Jung M."/>
            <person name="Ginzburg D."/>
            <person name="Zhao K."/>
            <person name="Won S.Y."/>
            <person name="Oh T.-J."/>
            <person name="Yu Y."/>
            <person name="Kim N.-H."/>
            <person name="Lee O.R."/>
            <person name="Lee T.-H."/>
            <person name="Bashyal P."/>
            <person name="Kim T.-S."/>
            <person name="Lee W.-H."/>
            <person name="Kawkins C."/>
            <person name="Kim C.-K."/>
            <person name="Kim J.S."/>
            <person name="Ahn B.O."/>
            <person name="Rhee S.Y."/>
            <person name="Sohng J.K."/>
        </authorList>
    </citation>
    <scope>NUCLEOTIDE SEQUENCE</scope>
    <source>
        <tissue evidence="1">Leaf</tissue>
    </source>
</reference>
<proteinExistence type="predicted"/>
<sequence length="129" mass="14302">MPFQALALLSRGPMIQRESGCALSTLVVDLVESRARSAFVLCAKTDELLLLQARIGQEKLVLEDSLAEAKSFLADLFLYLSGLASLCNVYPFFEVAFLNSFSLEIWPMTCNWWGDLCPVHAFVFSLSSS</sequence>
<dbReference type="Proteomes" id="UP000634136">
    <property type="component" value="Unassembled WGS sequence"/>
</dbReference>
<organism evidence="1 2">
    <name type="scientific">Senna tora</name>
    <dbReference type="NCBI Taxonomy" id="362788"/>
    <lineage>
        <taxon>Eukaryota</taxon>
        <taxon>Viridiplantae</taxon>
        <taxon>Streptophyta</taxon>
        <taxon>Embryophyta</taxon>
        <taxon>Tracheophyta</taxon>
        <taxon>Spermatophyta</taxon>
        <taxon>Magnoliopsida</taxon>
        <taxon>eudicotyledons</taxon>
        <taxon>Gunneridae</taxon>
        <taxon>Pentapetalae</taxon>
        <taxon>rosids</taxon>
        <taxon>fabids</taxon>
        <taxon>Fabales</taxon>
        <taxon>Fabaceae</taxon>
        <taxon>Caesalpinioideae</taxon>
        <taxon>Cassia clade</taxon>
        <taxon>Senna</taxon>
    </lineage>
</organism>
<evidence type="ECO:0000313" key="1">
    <source>
        <dbReference type="EMBL" id="KAF7840047.1"/>
    </source>
</evidence>
<keyword evidence="2" id="KW-1185">Reference proteome</keyword>
<protein>
    <submittedName>
        <fullName evidence="1">Uncharacterized protein</fullName>
    </submittedName>
</protein>
<comment type="caution">
    <text evidence="1">The sequence shown here is derived from an EMBL/GenBank/DDBJ whole genome shotgun (WGS) entry which is preliminary data.</text>
</comment>
<dbReference type="EMBL" id="JAAIUW010000003">
    <property type="protein sequence ID" value="KAF7840047.1"/>
    <property type="molecule type" value="Genomic_DNA"/>
</dbReference>
<dbReference type="AlphaFoldDB" id="A0A835CI72"/>
<accession>A0A835CI72</accession>
<evidence type="ECO:0000313" key="2">
    <source>
        <dbReference type="Proteomes" id="UP000634136"/>
    </source>
</evidence>
<name>A0A835CI72_9FABA</name>